<name>A0A6V7RQ30_9BACL</name>
<gene>
    <name evidence="3" type="ORF">JEOPIN946_01617</name>
</gene>
<sequence>MMVELNDIEEIIKPISIMMINNDIAVLEEFIDGKTLFDILKNSTNNNIDKKTILLNLVEVVKKVHQRNIYIGDLSLGNIMIENKSKRLRVIDLEYFGYINDEIFEYYKNGTLGFYRKCLTKKMADLFALLKIIYYMFNPQIYFKEVEINFKEVESTNKDAVSLFKLNLEEFQSVNNYDKVLNNINRTLESLIRNDT</sequence>
<feature type="domain" description="GGDEF" evidence="2">
    <location>
        <begin position="159"/>
        <end position="196"/>
    </location>
</feature>
<dbReference type="PROSITE" id="PS50011">
    <property type="entry name" value="PROTEIN_KINASE_DOM"/>
    <property type="match status" value="1"/>
</dbReference>
<evidence type="ECO:0000259" key="1">
    <source>
        <dbReference type="PROSITE" id="PS50011"/>
    </source>
</evidence>
<feature type="domain" description="Protein kinase" evidence="1">
    <location>
        <begin position="1"/>
        <end position="196"/>
    </location>
</feature>
<proteinExistence type="predicted"/>
<organism evidence="3 4">
    <name type="scientific">Phocicoccus pinnipedialis</name>
    <dbReference type="NCBI Taxonomy" id="110845"/>
    <lineage>
        <taxon>Bacteria</taxon>
        <taxon>Bacillati</taxon>
        <taxon>Bacillota</taxon>
        <taxon>Bacilli</taxon>
        <taxon>Bacillales</taxon>
        <taxon>Salinicoccaceae</taxon>
        <taxon>Phocicoccus</taxon>
    </lineage>
</organism>
<dbReference type="Gene3D" id="1.10.510.10">
    <property type="entry name" value="Transferase(Phosphotransferase) domain 1"/>
    <property type="match status" value="1"/>
</dbReference>
<dbReference type="InterPro" id="IPR000719">
    <property type="entry name" value="Prot_kinase_dom"/>
</dbReference>
<reference evidence="3 4" key="1">
    <citation type="submission" date="2020-07" db="EMBL/GenBank/DDBJ databases">
        <authorList>
            <person name="Criscuolo A."/>
        </authorList>
    </citation>
    <scope>NUCLEOTIDE SEQUENCE [LARGE SCALE GENOMIC DNA]</scope>
    <source>
        <strain evidence="3">CIP107946</strain>
    </source>
</reference>
<comment type="caution">
    <text evidence="3">The sequence shown here is derived from an EMBL/GenBank/DDBJ whole genome shotgun (WGS) entry which is preliminary data.</text>
</comment>
<protein>
    <recommendedName>
        <fullName evidence="5">Protein kinase domain-containing protein</fullName>
    </recommendedName>
</protein>
<dbReference type="SUPFAM" id="SSF56112">
    <property type="entry name" value="Protein kinase-like (PK-like)"/>
    <property type="match status" value="1"/>
</dbReference>
<accession>A0A6V7RQ30</accession>
<dbReference type="Pfam" id="PF00069">
    <property type="entry name" value="Pkinase"/>
    <property type="match status" value="1"/>
</dbReference>
<dbReference type="PROSITE" id="PS50887">
    <property type="entry name" value="GGDEF"/>
    <property type="match status" value="1"/>
</dbReference>
<evidence type="ECO:0000313" key="3">
    <source>
        <dbReference type="EMBL" id="CAD2079809.1"/>
    </source>
</evidence>
<dbReference type="Proteomes" id="UP000588186">
    <property type="component" value="Unassembled WGS sequence"/>
</dbReference>
<dbReference type="GO" id="GO:0004672">
    <property type="term" value="F:protein kinase activity"/>
    <property type="evidence" value="ECO:0007669"/>
    <property type="project" value="InterPro"/>
</dbReference>
<dbReference type="EMBL" id="CAJEWB010000017">
    <property type="protein sequence ID" value="CAD2079809.1"/>
    <property type="molecule type" value="Genomic_DNA"/>
</dbReference>
<dbReference type="InterPro" id="IPR000160">
    <property type="entry name" value="GGDEF_dom"/>
</dbReference>
<dbReference type="AlphaFoldDB" id="A0A6V7RQ30"/>
<evidence type="ECO:0008006" key="5">
    <source>
        <dbReference type="Google" id="ProtNLM"/>
    </source>
</evidence>
<dbReference type="GO" id="GO:0005524">
    <property type="term" value="F:ATP binding"/>
    <property type="evidence" value="ECO:0007669"/>
    <property type="project" value="InterPro"/>
</dbReference>
<keyword evidence="4" id="KW-1185">Reference proteome</keyword>
<evidence type="ECO:0000259" key="2">
    <source>
        <dbReference type="PROSITE" id="PS50887"/>
    </source>
</evidence>
<evidence type="ECO:0000313" key="4">
    <source>
        <dbReference type="Proteomes" id="UP000588186"/>
    </source>
</evidence>
<dbReference type="InterPro" id="IPR011009">
    <property type="entry name" value="Kinase-like_dom_sf"/>
</dbReference>